<dbReference type="Proteomes" id="UP000887561">
    <property type="component" value="Unplaced"/>
</dbReference>
<proteinExistence type="predicted"/>
<keyword evidence="1" id="KW-1185">Reference proteome</keyword>
<evidence type="ECO:0000313" key="2">
    <source>
        <dbReference type="WBParaSite" id="scaffold14222_cov147.g17341"/>
    </source>
</evidence>
<name>A0A915LLV6_MELJA</name>
<organism evidence="1 2">
    <name type="scientific">Meloidogyne javanica</name>
    <name type="common">Root-knot nematode worm</name>
    <dbReference type="NCBI Taxonomy" id="6303"/>
    <lineage>
        <taxon>Eukaryota</taxon>
        <taxon>Metazoa</taxon>
        <taxon>Ecdysozoa</taxon>
        <taxon>Nematoda</taxon>
        <taxon>Chromadorea</taxon>
        <taxon>Rhabditida</taxon>
        <taxon>Tylenchina</taxon>
        <taxon>Tylenchomorpha</taxon>
        <taxon>Tylenchoidea</taxon>
        <taxon>Meloidogynidae</taxon>
        <taxon>Meloidogyninae</taxon>
        <taxon>Meloidogyne</taxon>
        <taxon>Meloidogyne incognita group</taxon>
    </lineage>
</organism>
<dbReference type="WBParaSite" id="scaffold14222_cov147.g17341">
    <property type="protein sequence ID" value="scaffold14222_cov147.g17341"/>
    <property type="gene ID" value="scaffold14222_cov147.g17341"/>
</dbReference>
<accession>A0A915LLV6</accession>
<dbReference type="AlphaFoldDB" id="A0A915LLV6"/>
<evidence type="ECO:0000313" key="1">
    <source>
        <dbReference type="Proteomes" id="UP000887561"/>
    </source>
</evidence>
<reference evidence="2" key="1">
    <citation type="submission" date="2022-11" db="UniProtKB">
        <authorList>
            <consortium name="WormBaseParasite"/>
        </authorList>
    </citation>
    <scope>IDENTIFICATION</scope>
</reference>
<protein>
    <submittedName>
        <fullName evidence="2">Uncharacterized protein</fullName>
    </submittedName>
</protein>
<sequence length="431" mass="49996">MDKEIIEKIYEKHLENKEKTGKEYKNAIVEGDGPVEIIAAFKLFKEGINVTVLTSLPNRQIDEVICNDLKWMSELRFIMGTEFINFENLRLMLTNVDISSGDVNFVDMRNMGIVLKERLKILSNYVTNKEGKEGKSFLNYLHETAVMDIETRHEKPLAILGAPGNSSNLLNFTQLKKILTNYEGMTISEADNAIGIPFDLFFCDFTKKIKYASVVINKKDHKEKIFKKFQNMSIETKLMDRNLFFSLIGLFRKSYFLSERIKNRYDDIKGLIQFGLKEEKNNSQIPLTKTGKVYETKEVKLCVLNGEIISVQIYEKEKTIQIDSELPVAIVEFIEEVKNEMEDVKKMNDGELKEKWEEAVIAKEKFNHGQNKKIKEDANKEWQIREEKLKVDISLIDVEKTVSAIKEYNKNSQTKDLAEMLIELLKKPELN</sequence>